<gene>
    <name evidence="22" type="ORF">J2T55_001900</name>
</gene>
<dbReference type="PRINTS" id="PR00864">
    <property type="entry name" value="PREPILNPTASE"/>
</dbReference>
<feature type="transmembrane region" description="Helical" evidence="19">
    <location>
        <begin position="111"/>
        <end position="144"/>
    </location>
</feature>
<evidence type="ECO:0000256" key="17">
    <source>
        <dbReference type="RuleBase" id="RU003793"/>
    </source>
</evidence>
<evidence type="ECO:0000256" key="10">
    <source>
        <dbReference type="ARBA" id="ARBA00022801"/>
    </source>
</evidence>
<dbReference type="Pfam" id="PF06750">
    <property type="entry name" value="A24_N_bact"/>
    <property type="match status" value="1"/>
</dbReference>
<dbReference type="PANTHER" id="PTHR30487:SF0">
    <property type="entry name" value="PREPILIN LEADER PEPTIDASE_N-METHYLTRANSFERASE-RELATED"/>
    <property type="match status" value="1"/>
</dbReference>
<comment type="caution">
    <text evidence="22">The sequence shown here is derived from an EMBL/GenBank/DDBJ whole genome shotgun (WGS) entry which is preliminary data.</text>
</comment>
<keyword evidence="8" id="KW-0949">S-adenosyl-L-methionine</keyword>
<evidence type="ECO:0000256" key="7">
    <source>
        <dbReference type="ARBA" id="ARBA00022679"/>
    </source>
</evidence>
<dbReference type="EMBL" id="JANUCT010000013">
    <property type="protein sequence ID" value="MCS3903868.1"/>
    <property type="molecule type" value="Genomic_DNA"/>
</dbReference>
<dbReference type="GO" id="GO:0008168">
    <property type="term" value="F:methyltransferase activity"/>
    <property type="evidence" value="ECO:0007669"/>
    <property type="project" value="UniProtKB-KW"/>
</dbReference>
<accession>A0AAE3HNP7</accession>
<protein>
    <recommendedName>
        <fullName evidence="16 18">Prepilin leader peptidase/N-methyltransferase</fullName>
        <ecNumber evidence="18">2.1.1.-</ecNumber>
        <ecNumber evidence="15 18">3.4.23.43</ecNumber>
    </recommendedName>
</protein>
<evidence type="ECO:0000256" key="6">
    <source>
        <dbReference type="ARBA" id="ARBA00022670"/>
    </source>
</evidence>
<keyword evidence="9 18" id="KW-0812">Transmembrane</keyword>
<feature type="transmembrane region" description="Helical" evidence="19">
    <location>
        <begin position="12"/>
        <end position="34"/>
    </location>
</feature>
<evidence type="ECO:0000256" key="18">
    <source>
        <dbReference type="RuleBase" id="RU003794"/>
    </source>
</evidence>
<feature type="domain" description="Prepilin peptidase A24 N-terminal" evidence="21">
    <location>
        <begin position="20"/>
        <end position="127"/>
    </location>
</feature>
<keyword evidence="11 19" id="KW-1133">Transmembrane helix</keyword>
<dbReference type="EC" id="3.4.23.43" evidence="15 18"/>
<feature type="domain" description="Prepilin type IV endopeptidase peptidase" evidence="20">
    <location>
        <begin position="138"/>
        <end position="246"/>
    </location>
</feature>
<dbReference type="RefSeq" id="WP_259055842.1">
    <property type="nucleotide sequence ID" value="NZ_JANUCT010000013.1"/>
</dbReference>
<evidence type="ECO:0000256" key="8">
    <source>
        <dbReference type="ARBA" id="ARBA00022691"/>
    </source>
</evidence>
<feature type="transmembrane region" description="Helical" evidence="19">
    <location>
        <begin position="164"/>
        <end position="197"/>
    </location>
</feature>
<dbReference type="PANTHER" id="PTHR30487">
    <property type="entry name" value="TYPE 4 PREPILIN-LIKE PROTEINS LEADER PEPTIDE-PROCESSING ENZYME"/>
    <property type="match status" value="1"/>
</dbReference>
<evidence type="ECO:0000256" key="13">
    <source>
        <dbReference type="ARBA" id="ARBA00023268"/>
    </source>
</evidence>
<evidence type="ECO:0000256" key="9">
    <source>
        <dbReference type="ARBA" id="ARBA00022692"/>
    </source>
</evidence>
<evidence type="ECO:0000259" key="21">
    <source>
        <dbReference type="Pfam" id="PF06750"/>
    </source>
</evidence>
<keyword evidence="7 18" id="KW-0808">Transferase</keyword>
<dbReference type="FunFam" id="1.20.120.1220:FF:000001">
    <property type="entry name" value="Type 4 prepilin-like proteins leader peptide-processing enzyme"/>
    <property type="match status" value="1"/>
</dbReference>
<proteinExistence type="inferred from homology"/>
<dbReference type="GO" id="GO:0005886">
    <property type="term" value="C:plasma membrane"/>
    <property type="evidence" value="ECO:0007669"/>
    <property type="project" value="UniProtKB-SubCell"/>
</dbReference>
<dbReference type="InterPro" id="IPR010627">
    <property type="entry name" value="Prepilin_pept_A24_N"/>
</dbReference>
<keyword evidence="6 18" id="KW-0645">Protease</keyword>
<keyword evidence="4" id="KW-0997">Cell inner membrane</keyword>
<evidence type="ECO:0000256" key="12">
    <source>
        <dbReference type="ARBA" id="ARBA00023136"/>
    </source>
</evidence>
<evidence type="ECO:0000313" key="23">
    <source>
        <dbReference type="Proteomes" id="UP001204445"/>
    </source>
</evidence>
<dbReference type="GO" id="GO:0006465">
    <property type="term" value="P:signal peptide processing"/>
    <property type="evidence" value="ECO:0007669"/>
    <property type="project" value="TreeGrafter"/>
</dbReference>
<dbReference type="InterPro" id="IPR050882">
    <property type="entry name" value="Prepilin_peptidase/N-MTase"/>
</dbReference>
<sequence>MSILSYLQATPAAFIFCFALLGLVIGSFLNVVILRLPRMMERDWRCQCRELLELDADPADATPLSLASPASSCPHCQHAIRWYENIPVLSYLWLRGRCAGCRQRIALRYPVVELAAGLLAAISAWHFGFGMAALLAAILSWALLTLSVIDLDTQYLPDDITLPMLWLGLAANLFGVFTSLHAAVLGAICGYGILWLIYQAFRLLTGKEGMGYGDFKLLGMLGAWLGWDALPLIVVLASLVGAIVGVALIVFGGHDRRVPIPFGPYLAAAGWITLIAGPAISQAYLAWALAG</sequence>
<dbReference type="Gene3D" id="1.20.120.1220">
    <property type="match status" value="1"/>
</dbReference>
<evidence type="ECO:0000256" key="1">
    <source>
        <dbReference type="ARBA" id="ARBA00004429"/>
    </source>
</evidence>
<keyword evidence="12 19" id="KW-0472">Membrane</keyword>
<dbReference type="EC" id="2.1.1.-" evidence="18"/>
<comment type="subcellular location">
    <subcellularLocation>
        <location evidence="1">Cell inner membrane</location>
        <topology evidence="1">Multi-pass membrane protein</topology>
    </subcellularLocation>
    <subcellularLocation>
        <location evidence="18">Cell membrane</location>
        <topology evidence="18">Multi-pass membrane protein</topology>
    </subcellularLocation>
</comment>
<evidence type="ECO:0000256" key="11">
    <source>
        <dbReference type="ARBA" id="ARBA00022989"/>
    </source>
</evidence>
<evidence type="ECO:0000313" key="22">
    <source>
        <dbReference type="EMBL" id="MCS3903868.1"/>
    </source>
</evidence>
<reference evidence="22" key="1">
    <citation type="submission" date="2022-08" db="EMBL/GenBank/DDBJ databases">
        <title>Genomic Encyclopedia of Type Strains, Phase III (KMG-III): the genomes of soil and plant-associated and newly described type strains.</title>
        <authorList>
            <person name="Whitman W."/>
        </authorList>
    </citation>
    <scope>NUCLEOTIDE SEQUENCE</scope>
    <source>
        <strain evidence="22">HMT 1</strain>
    </source>
</reference>
<evidence type="ECO:0000256" key="2">
    <source>
        <dbReference type="ARBA" id="ARBA00005801"/>
    </source>
</evidence>
<evidence type="ECO:0000256" key="5">
    <source>
        <dbReference type="ARBA" id="ARBA00022603"/>
    </source>
</evidence>
<dbReference type="Proteomes" id="UP001204445">
    <property type="component" value="Unassembled WGS sequence"/>
</dbReference>
<dbReference type="InterPro" id="IPR000045">
    <property type="entry name" value="Prepilin_IV_endopep_pep"/>
</dbReference>
<feature type="transmembrane region" description="Helical" evidence="19">
    <location>
        <begin position="265"/>
        <end position="290"/>
    </location>
</feature>
<evidence type="ECO:0000256" key="15">
    <source>
        <dbReference type="ARBA" id="ARBA00067082"/>
    </source>
</evidence>
<evidence type="ECO:0000259" key="20">
    <source>
        <dbReference type="Pfam" id="PF01478"/>
    </source>
</evidence>
<evidence type="ECO:0000256" key="4">
    <source>
        <dbReference type="ARBA" id="ARBA00022519"/>
    </source>
</evidence>
<name>A0AAE3HNP7_9GAMM</name>
<feature type="transmembrane region" description="Helical" evidence="19">
    <location>
        <begin position="233"/>
        <end position="253"/>
    </location>
</feature>
<evidence type="ECO:0000256" key="19">
    <source>
        <dbReference type="SAM" id="Phobius"/>
    </source>
</evidence>
<comment type="similarity">
    <text evidence="2 17">Belongs to the peptidase A24 family.</text>
</comment>
<organism evidence="22 23">
    <name type="scientific">Methylohalomonas lacus</name>
    <dbReference type="NCBI Taxonomy" id="398773"/>
    <lineage>
        <taxon>Bacteria</taxon>
        <taxon>Pseudomonadati</taxon>
        <taxon>Pseudomonadota</taxon>
        <taxon>Gammaproteobacteria</taxon>
        <taxon>Methylohalomonadales</taxon>
        <taxon>Methylohalomonadaceae</taxon>
        <taxon>Methylohalomonas</taxon>
    </lineage>
</organism>
<comment type="catalytic activity">
    <reaction evidence="14 18">
        <text>Typically cleaves a -Gly-|-Phe- bond to release an N-terminal, basic peptide of 5-8 residues from type IV prepilin, and then N-methylates the new N-terminal amino group, the methyl donor being S-adenosyl-L-methionine.</text>
        <dbReference type="EC" id="3.4.23.43"/>
    </reaction>
</comment>
<dbReference type="AlphaFoldDB" id="A0AAE3HNP7"/>
<dbReference type="GO" id="GO:0032259">
    <property type="term" value="P:methylation"/>
    <property type="evidence" value="ECO:0007669"/>
    <property type="project" value="UniProtKB-KW"/>
</dbReference>
<keyword evidence="3" id="KW-1003">Cell membrane</keyword>
<keyword evidence="10 18" id="KW-0378">Hydrolase</keyword>
<evidence type="ECO:0000256" key="3">
    <source>
        <dbReference type="ARBA" id="ARBA00022475"/>
    </source>
</evidence>
<keyword evidence="23" id="KW-1185">Reference proteome</keyword>
<comment type="function">
    <text evidence="18">Plays an essential role in type IV pili and type II pseudopili formation by proteolytically removing the leader sequence from substrate proteins and subsequently monomethylating the alpha-amino group of the newly exposed N-terminal phenylalanine.</text>
</comment>
<dbReference type="Pfam" id="PF01478">
    <property type="entry name" value="Peptidase_A24"/>
    <property type="match status" value="1"/>
</dbReference>
<evidence type="ECO:0000256" key="14">
    <source>
        <dbReference type="ARBA" id="ARBA00050401"/>
    </source>
</evidence>
<evidence type="ECO:0000256" key="16">
    <source>
        <dbReference type="ARBA" id="ARBA00071870"/>
    </source>
</evidence>
<dbReference type="GO" id="GO:0004190">
    <property type="term" value="F:aspartic-type endopeptidase activity"/>
    <property type="evidence" value="ECO:0007669"/>
    <property type="project" value="UniProtKB-EC"/>
</dbReference>
<dbReference type="InterPro" id="IPR014032">
    <property type="entry name" value="Peptidase_A24A_bac"/>
</dbReference>
<keyword evidence="5 18" id="KW-0489">Methyltransferase</keyword>
<keyword evidence="13 18" id="KW-0511">Multifunctional enzyme</keyword>